<dbReference type="InterPro" id="IPR036020">
    <property type="entry name" value="WW_dom_sf"/>
</dbReference>
<dbReference type="SMART" id="SM00456">
    <property type="entry name" value="WW"/>
    <property type="match status" value="1"/>
</dbReference>
<dbReference type="PROSITE" id="PS01159">
    <property type="entry name" value="WW_DOMAIN_1"/>
    <property type="match status" value="1"/>
</dbReference>
<accession>A0A1I7XL69</accession>
<name>A0A1I7XL69_HETBA</name>
<dbReference type="InterPro" id="IPR001202">
    <property type="entry name" value="WW_dom"/>
</dbReference>
<dbReference type="CDD" id="cd00201">
    <property type="entry name" value="WW"/>
    <property type="match status" value="1"/>
</dbReference>
<sequence length="258" mass="29332">MSIQVRLNSESGIMATTASSSSTVYENITDTQSMTNHLSGLKFEDSDTFDVNSCNSFEKLCEPLSSSKLPLNEENEHIYTNVREMDEMNGRQHPPVPDVTDIPKRNLNNGWMEFETEAGRTFFYNFESGKSQWIPPRFLRTPAQIQAMFKASKSEIDENDSSTIFTCYPEEIHGDRSEVLCKGRELSEELCSNSVYENILESDNIIVEPILKNHGQQIYENTPQSSSHIKHIGNDHMVTFYIDVMIVDSLESSKIHAI</sequence>
<reference evidence="3" key="1">
    <citation type="submission" date="2016-11" db="UniProtKB">
        <authorList>
            <consortium name="WormBaseParasite"/>
        </authorList>
    </citation>
    <scope>IDENTIFICATION</scope>
</reference>
<dbReference type="Proteomes" id="UP000095283">
    <property type="component" value="Unplaced"/>
</dbReference>
<dbReference type="SUPFAM" id="SSF51045">
    <property type="entry name" value="WW domain"/>
    <property type="match status" value="1"/>
</dbReference>
<protein>
    <submittedName>
        <fullName evidence="3">WW domain-containing protein</fullName>
    </submittedName>
</protein>
<dbReference type="PROSITE" id="PS50020">
    <property type="entry name" value="WW_DOMAIN_2"/>
    <property type="match status" value="1"/>
</dbReference>
<dbReference type="WBParaSite" id="Hba_18245">
    <property type="protein sequence ID" value="Hba_18245"/>
    <property type="gene ID" value="Hba_18245"/>
</dbReference>
<proteinExistence type="predicted"/>
<dbReference type="Pfam" id="PF00397">
    <property type="entry name" value="WW"/>
    <property type="match status" value="1"/>
</dbReference>
<evidence type="ECO:0000313" key="3">
    <source>
        <dbReference type="WBParaSite" id="Hba_18245"/>
    </source>
</evidence>
<evidence type="ECO:0000259" key="1">
    <source>
        <dbReference type="PROSITE" id="PS50020"/>
    </source>
</evidence>
<keyword evidence="2" id="KW-1185">Reference proteome</keyword>
<dbReference type="Gene3D" id="2.20.70.10">
    <property type="match status" value="1"/>
</dbReference>
<dbReference type="AlphaFoldDB" id="A0A1I7XL69"/>
<organism evidence="2 3">
    <name type="scientific">Heterorhabditis bacteriophora</name>
    <name type="common">Entomopathogenic nematode worm</name>
    <dbReference type="NCBI Taxonomy" id="37862"/>
    <lineage>
        <taxon>Eukaryota</taxon>
        <taxon>Metazoa</taxon>
        <taxon>Ecdysozoa</taxon>
        <taxon>Nematoda</taxon>
        <taxon>Chromadorea</taxon>
        <taxon>Rhabditida</taxon>
        <taxon>Rhabditina</taxon>
        <taxon>Rhabditomorpha</taxon>
        <taxon>Strongyloidea</taxon>
        <taxon>Heterorhabditidae</taxon>
        <taxon>Heterorhabditis</taxon>
    </lineage>
</organism>
<feature type="domain" description="WW" evidence="1">
    <location>
        <begin position="105"/>
        <end position="138"/>
    </location>
</feature>
<evidence type="ECO:0000313" key="2">
    <source>
        <dbReference type="Proteomes" id="UP000095283"/>
    </source>
</evidence>